<protein>
    <submittedName>
        <fullName evidence="1">Uncharacterized protein</fullName>
    </submittedName>
</protein>
<reference evidence="1" key="2">
    <citation type="journal article" date="2015" name="Fish Shellfish Immunol.">
        <title>Early steps in the European eel (Anguilla anguilla)-Vibrio vulnificus interaction in the gills: Role of the RtxA13 toxin.</title>
        <authorList>
            <person name="Callol A."/>
            <person name="Pajuelo D."/>
            <person name="Ebbesson L."/>
            <person name="Teles M."/>
            <person name="MacKenzie S."/>
            <person name="Amaro C."/>
        </authorList>
    </citation>
    <scope>NUCLEOTIDE SEQUENCE</scope>
</reference>
<proteinExistence type="predicted"/>
<reference evidence="1" key="1">
    <citation type="submission" date="2014-11" db="EMBL/GenBank/DDBJ databases">
        <authorList>
            <person name="Amaro Gonzalez C."/>
        </authorList>
    </citation>
    <scope>NUCLEOTIDE SEQUENCE</scope>
</reference>
<organism evidence="1">
    <name type="scientific">Anguilla anguilla</name>
    <name type="common">European freshwater eel</name>
    <name type="synonym">Muraena anguilla</name>
    <dbReference type="NCBI Taxonomy" id="7936"/>
    <lineage>
        <taxon>Eukaryota</taxon>
        <taxon>Metazoa</taxon>
        <taxon>Chordata</taxon>
        <taxon>Craniata</taxon>
        <taxon>Vertebrata</taxon>
        <taxon>Euteleostomi</taxon>
        <taxon>Actinopterygii</taxon>
        <taxon>Neopterygii</taxon>
        <taxon>Teleostei</taxon>
        <taxon>Anguilliformes</taxon>
        <taxon>Anguillidae</taxon>
        <taxon>Anguilla</taxon>
    </lineage>
</organism>
<dbReference type="AlphaFoldDB" id="A0A0E9W5L3"/>
<dbReference type="EMBL" id="GBXM01022966">
    <property type="protein sequence ID" value="JAH85611.1"/>
    <property type="molecule type" value="Transcribed_RNA"/>
</dbReference>
<sequence>MLCDSYDSYDDMVHLQKLSFTLALFGVPEYHT</sequence>
<evidence type="ECO:0000313" key="1">
    <source>
        <dbReference type="EMBL" id="JAH85611.1"/>
    </source>
</evidence>
<name>A0A0E9W5L3_ANGAN</name>
<accession>A0A0E9W5L3</accession>